<dbReference type="InterPro" id="IPR051491">
    <property type="entry name" value="Recombinase/Transposase-rel"/>
</dbReference>
<dbReference type="GO" id="GO:0015074">
    <property type="term" value="P:DNA integration"/>
    <property type="evidence" value="ECO:0007669"/>
    <property type="project" value="UniProtKB-KW"/>
</dbReference>
<proteinExistence type="predicted"/>
<dbReference type="STRING" id="1108045.GORHZ_242_00030"/>
<protein>
    <submittedName>
        <fullName evidence="7">Putative transposase</fullName>
    </submittedName>
</protein>
<evidence type="ECO:0000256" key="2">
    <source>
        <dbReference type="ARBA" id="ARBA00023125"/>
    </source>
</evidence>
<dbReference type="GO" id="GO:0003677">
    <property type="term" value="F:DNA binding"/>
    <property type="evidence" value="ECO:0007669"/>
    <property type="project" value="UniProtKB-KW"/>
</dbReference>
<dbReference type="NCBIfam" id="NF033518">
    <property type="entry name" value="transpos_IS607"/>
    <property type="match status" value="1"/>
</dbReference>
<dbReference type="FunFam" id="3.40.50.1390:FF:000002">
    <property type="entry name" value="ORF1 in transposon ISC1904"/>
    <property type="match status" value="1"/>
</dbReference>
<evidence type="ECO:0000256" key="5">
    <source>
        <dbReference type="PROSITE-ProRule" id="PRU10137"/>
    </source>
</evidence>
<dbReference type="SMART" id="SM00857">
    <property type="entry name" value="Resolvase"/>
    <property type="match status" value="1"/>
</dbReference>
<dbReference type="Gene3D" id="1.10.287.2170">
    <property type="match status" value="1"/>
</dbReference>
<feature type="active site" description="O-(5'-phospho-DNA)-serine intermediate" evidence="4 5">
    <location>
        <position position="64"/>
    </location>
</feature>
<dbReference type="Gene3D" id="3.40.50.1390">
    <property type="entry name" value="Resolvase, N-terminal catalytic domain"/>
    <property type="match status" value="1"/>
</dbReference>
<dbReference type="PANTHER" id="PTHR36172">
    <property type="match status" value="1"/>
</dbReference>
<evidence type="ECO:0000313" key="8">
    <source>
        <dbReference type="Proteomes" id="UP000008363"/>
    </source>
</evidence>
<dbReference type="Proteomes" id="UP000008363">
    <property type="component" value="Unassembled WGS sequence"/>
</dbReference>
<dbReference type="GO" id="GO:0000150">
    <property type="term" value="F:DNA strand exchange activity"/>
    <property type="evidence" value="ECO:0007669"/>
    <property type="project" value="InterPro"/>
</dbReference>
<dbReference type="PROSITE" id="PS51736">
    <property type="entry name" value="RECOMBINASES_3"/>
    <property type="match status" value="1"/>
</dbReference>
<dbReference type="SUPFAM" id="SSF53041">
    <property type="entry name" value="Resolvase-like"/>
    <property type="match status" value="1"/>
</dbReference>
<sequence>MCFTWWVKLAEWARTQGVHPQTAYRWFREDRMPVRARRLDSGTIWVDVADVGPDGRVVVYARVSSHDQRADLDRQVARLTQWATANGHEVGEVVTEVGSGVNGKRPKIRRVLSDPSASVVVVEHRDRLARFGVEYLEAALSAQGRRIVVTDEGETEDDLVRDMIEVLTSMCARLYGRRGARNRAMRAVTAIKHDEPVEASF</sequence>
<dbReference type="eggNOG" id="COG2452">
    <property type="taxonomic scope" value="Bacteria"/>
</dbReference>
<evidence type="ECO:0000313" key="7">
    <source>
        <dbReference type="EMBL" id="GAB93719.1"/>
    </source>
</evidence>
<evidence type="ECO:0000256" key="4">
    <source>
        <dbReference type="PIRSR" id="PIRSR606118-50"/>
    </source>
</evidence>
<dbReference type="InterPro" id="IPR048046">
    <property type="entry name" value="Transpos_IS607"/>
</dbReference>
<reference evidence="7 8" key="1">
    <citation type="submission" date="2012-08" db="EMBL/GenBank/DDBJ databases">
        <title>Whole genome shotgun sequence of Gordonia rhizosphera NBRC 16068.</title>
        <authorList>
            <person name="Takarada H."/>
            <person name="Isaki S."/>
            <person name="Hosoyama A."/>
            <person name="Tsuchikane K."/>
            <person name="Katsumata H."/>
            <person name="Baba S."/>
            <person name="Ohji S."/>
            <person name="Yamazaki S."/>
            <person name="Fujita N."/>
        </authorList>
    </citation>
    <scope>NUCLEOTIDE SEQUENCE [LARGE SCALE GENOMIC DNA]</scope>
    <source>
        <strain evidence="7 8">NBRC 16068</strain>
    </source>
</reference>
<dbReference type="InterPro" id="IPR006118">
    <property type="entry name" value="Recombinase_CS"/>
</dbReference>
<evidence type="ECO:0000256" key="3">
    <source>
        <dbReference type="ARBA" id="ARBA00023172"/>
    </source>
</evidence>
<feature type="domain" description="Resolvase/invertase-type recombinase catalytic" evidence="6">
    <location>
        <begin position="56"/>
        <end position="195"/>
    </location>
</feature>
<dbReference type="Pfam" id="PF00239">
    <property type="entry name" value="Resolvase"/>
    <property type="match status" value="1"/>
</dbReference>
<organism evidence="7 8">
    <name type="scientific">Gordonia rhizosphera NBRC 16068</name>
    <dbReference type="NCBI Taxonomy" id="1108045"/>
    <lineage>
        <taxon>Bacteria</taxon>
        <taxon>Bacillati</taxon>
        <taxon>Actinomycetota</taxon>
        <taxon>Actinomycetes</taxon>
        <taxon>Mycobacteriales</taxon>
        <taxon>Gordoniaceae</taxon>
        <taxon>Gordonia</taxon>
    </lineage>
</organism>
<dbReference type="AlphaFoldDB" id="K6X4J2"/>
<keyword evidence="1" id="KW-0229">DNA integration</keyword>
<gene>
    <name evidence="7" type="ORF">GORHZ_242_00030</name>
</gene>
<dbReference type="PROSITE" id="PS00397">
    <property type="entry name" value="RECOMBINASES_1"/>
    <property type="match status" value="1"/>
</dbReference>
<evidence type="ECO:0000259" key="6">
    <source>
        <dbReference type="PROSITE" id="PS51736"/>
    </source>
</evidence>
<keyword evidence="3" id="KW-0233">DNA recombination</keyword>
<dbReference type="CDD" id="cd03769">
    <property type="entry name" value="SR_IS607_transposase_like"/>
    <property type="match status" value="1"/>
</dbReference>
<accession>K6X4J2</accession>
<keyword evidence="2" id="KW-0238">DNA-binding</keyword>
<dbReference type="EMBL" id="BAHC01000242">
    <property type="protein sequence ID" value="GAB93719.1"/>
    <property type="molecule type" value="Genomic_DNA"/>
</dbReference>
<dbReference type="InterPro" id="IPR041718">
    <property type="entry name" value="IS607_transposase-like"/>
</dbReference>
<dbReference type="InterPro" id="IPR036162">
    <property type="entry name" value="Resolvase-like_N_sf"/>
</dbReference>
<dbReference type="InterPro" id="IPR006119">
    <property type="entry name" value="Resolv_N"/>
</dbReference>
<evidence type="ECO:0000256" key="1">
    <source>
        <dbReference type="ARBA" id="ARBA00022908"/>
    </source>
</evidence>
<dbReference type="PANTHER" id="PTHR36172:SF1">
    <property type="entry name" value="RESOLVASE-RELATED"/>
    <property type="match status" value="1"/>
</dbReference>
<name>K6X4J2_9ACTN</name>
<comment type="caution">
    <text evidence="7">The sequence shown here is derived from an EMBL/GenBank/DDBJ whole genome shotgun (WGS) entry which is preliminary data.</text>
</comment>
<keyword evidence="8" id="KW-1185">Reference proteome</keyword>